<evidence type="ECO:0000313" key="2">
    <source>
        <dbReference type="EMBL" id="GAA3962260.1"/>
    </source>
</evidence>
<evidence type="ECO:0008006" key="4">
    <source>
        <dbReference type="Google" id="ProtNLM"/>
    </source>
</evidence>
<keyword evidence="3" id="KW-1185">Reference proteome</keyword>
<dbReference type="Proteomes" id="UP001501337">
    <property type="component" value="Unassembled WGS sequence"/>
</dbReference>
<sequence length="219" mass="25179">MTAPLYAAGLALRRWQMLTLVILTCLLAMPLQAEVVYYRYKDANGMTVLGSSVPPELARQGYQVVNIRGRVIREIAPALTEAELAEKERLKREAAEARRKQIERREQDRTLLQLYRTPADAERARDRRLQELQALIQFKKNHLNSLTKDLMQYEAKAAEIERLGRQIPQAVMIDIDRTQKSIGTLETEINEAERQASAVEAEFVTIISRLEYLQTLQDQ</sequence>
<reference evidence="3" key="1">
    <citation type="journal article" date="2019" name="Int. J. Syst. Evol. Microbiol.">
        <title>The Global Catalogue of Microorganisms (GCM) 10K type strain sequencing project: providing services to taxonomists for standard genome sequencing and annotation.</title>
        <authorList>
            <consortium name="The Broad Institute Genomics Platform"/>
            <consortium name="The Broad Institute Genome Sequencing Center for Infectious Disease"/>
            <person name="Wu L."/>
            <person name="Ma J."/>
        </authorList>
    </citation>
    <scope>NUCLEOTIDE SEQUENCE [LARGE SCALE GENOMIC DNA]</scope>
    <source>
        <strain evidence="3">JCM 17555</strain>
    </source>
</reference>
<evidence type="ECO:0000313" key="3">
    <source>
        <dbReference type="Proteomes" id="UP001501337"/>
    </source>
</evidence>
<feature type="coiled-coil region" evidence="1">
    <location>
        <begin position="80"/>
        <end position="202"/>
    </location>
</feature>
<gene>
    <name evidence="2" type="ORF">GCM10022278_20310</name>
</gene>
<accession>A0ABP7PB96</accession>
<dbReference type="EMBL" id="BAABBO010000009">
    <property type="protein sequence ID" value="GAA3962260.1"/>
    <property type="molecule type" value="Genomic_DNA"/>
</dbReference>
<proteinExistence type="predicted"/>
<comment type="caution">
    <text evidence="2">The sequence shown here is derived from an EMBL/GenBank/DDBJ whole genome shotgun (WGS) entry which is preliminary data.</text>
</comment>
<protein>
    <recommendedName>
        <fullName evidence="4">DUF4124 domain-containing protein</fullName>
    </recommendedName>
</protein>
<keyword evidence="1" id="KW-0175">Coiled coil</keyword>
<dbReference type="RefSeq" id="WP_344805914.1">
    <property type="nucleotide sequence ID" value="NZ_BAABBO010000009.1"/>
</dbReference>
<name>A0ABP7PB96_9GAMM</name>
<organism evidence="2 3">
    <name type="scientific">Allohahella marinimesophila</name>
    <dbReference type="NCBI Taxonomy" id="1054972"/>
    <lineage>
        <taxon>Bacteria</taxon>
        <taxon>Pseudomonadati</taxon>
        <taxon>Pseudomonadota</taxon>
        <taxon>Gammaproteobacteria</taxon>
        <taxon>Oceanospirillales</taxon>
        <taxon>Hahellaceae</taxon>
        <taxon>Allohahella</taxon>
    </lineage>
</organism>
<evidence type="ECO:0000256" key="1">
    <source>
        <dbReference type="SAM" id="Coils"/>
    </source>
</evidence>